<dbReference type="InterPro" id="IPR055170">
    <property type="entry name" value="GFO_IDH_MocA-like_dom"/>
</dbReference>
<sequence length="320" mass="36061">MMKLALIGCGKWGKNYLKTVNAIDGCELKWACDLDYEKLNQAAAVYPQTRFTENKADILNDSEVQGVIIATTPESHYMLAKEAISKGKAVLVEKPVTINRKDSHDLIELATAQNTVLMAGHTLIYHPAVKRIKGLLEEKHIIDDLCYLNMSRTSSTSQAPNVDVLYDLAVHDIYLSRHLIGMDPIWVIAHGERYIQSTYNNVINILLGFPNGKIASIFASFIHRSKTRKITLVASKTKLVFDDTQTADRKIKIFNKVEQEHFLAMEDNSEPLTLECIHFMECIREHKEPLSGKENIEFVAKIIDCISKSLAKGGEKINIF</sequence>
<dbReference type="Gene3D" id="3.30.360.10">
    <property type="entry name" value="Dihydrodipicolinate Reductase, domain 2"/>
    <property type="match status" value="1"/>
</dbReference>
<dbReference type="Pfam" id="PF01408">
    <property type="entry name" value="GFO_IDH_MocA"/>
    <property type="match status" value="1"/>
</dbReference>
<feature type="domain" description="GFO/IDH/MocA-like oxidoreductase" evidence="2">
    <location>
        <begin position="163"/>
        <end position="238"/>
    </location>
</feature>
<dbReference type="InterPro" id="IPR000683">
    <property type="entry name" value="Gfo/Idh/MocA-like_OxRdtase_N"/>
</dbReference>
<evidence type="ECO:0000259" key="1">
    <source>
        <dbReference type="Pfam" id="PF01408"/>
    </source>
</evidence>
<proteinExistence type="predicted"/>
<evidence type="ECO:0000313" key="3">
    <source>
        <dbReference type="EMBL" id="RII35432.1"/>
    </source>
</evidence>
<reference evidence="3 4" key="1">
    <citation type="submission" date="2018-08" db="EMBL/GenBank/DDBJ databases">
        <title>Genome of Clostridium chromiireducens C1, DSM12136.</title>
        <authorList>
            <person name="Xing M."/>
            <person name="Wei Y."/>
            <person name="Ang E.L."/>
            <person name="Zhao H."/>
            <person name="Zhang Y."/>
        </authorList>
    </citation>
    <scope>NUCLEOTIDE SEQUENCE [LARGE SCALE GENOMIC DNA]</scope>
    <source>
        <strain evidence="3 4">C1</strain>
    </source>
</reference>
<dbReference type="Proteomes" id="UP000265930">
    <property type="component" value="Unassembled WGS sequence"/>
</dbReference>
<evidence type="ECO:0000313" key="4">
    <source>
        <dbReference type="Proteomes" id="UP000265930"/>
    </source>
</evidence>
<feature type="domain" description="Gfo/Idh/MocA-like oxidoreductase N-terminal" evidence="1">
    <location>
        <begin position="3"/>
        <end position="121"/>
    </location>
</feature>
<dbReference type="Pfam" id="PF22725">
    <property type="entry name" value="GFO_IDH_MocA_C3"/>
    <property type="match status" value="1"/>
</dbReference>
<dbReference type="AlphaFoldDB" id="A0A399IV96"/>
<dbReference type="GO" id="GO:0000166">
    <property type="term" value="F:nucleotide binding"/>
    <property type="evidence" value="ECO:0007669"/>
    <property type="project" value="InterPro"/>
</dbReference>
<accession>A0A399IV96</accession>
<gene>
    <name evidence="3" type="ORF">D2A34_09540</name>
</gene>
<comment type="caution">
    <text evidence="3">The sequence shown here is derived from an EMBL/GenBank/DDBJ whole genome shotgun (WGS) entry which is preliminary data.</text>
</comment>
<dbReference type="SUPFAM" id="SSF55347">
    <property type="entry name" value="Glyceraldehyde-3-phosphate dehydrogenase-like, C-terminal domain"/>
    <property type="match status" value="1"/>
</dbReference>
<dbReference type="InterPro" id="IPR051450">
    <property type="entry name" value="Gfo/Idh/MocA_Oxidoreductases"/>
</dbReference>
<protein>
    <submittedName>
        <fullName evidence="3">Gfo/Idh/MocA family oxidoreductase</fullName>
    </submittedName>
</protein>
<organism evidence="3 4">
    <name type="scientific">Clostridium chromiireducens</name>
    <dbReference type="NCBI Taxonomy" id="225345"/>
    <lineage>
        <taxon>Bacteria</taxon>
        <taxon>Bacillati</taxon>
        <taxon>Bacillota</taxon>
        <taxon>Clostridia</taxon>
        <taxon>Eubacteriales</taxon>
        <taxon>Clostridiaceae</taxon>
        <taxon>Clostridium</taxon>
    </lineage>
</organism>
<dbReference type="Gene3D" id="3.40.50.720">
    <property type="entry name" value="NAD(P)-binding Rossmann-like Domain"/>
    <property type="match status" value="1"/>
</dbReference>
<dbReference type="EMBL" id="QXDJ01000002">
    <property type="protein sequence ID" value="RII35432.1"/>
    <property type="molecule type" value="Genomic_DNA"/>
</dbReference>
<dbReference type="PANTHER" id="PTHR43377">
    <property type="entry name" value="BILIVERDIN REDUCTASE A"/>
    <property type="match status" value="1"/>
</dbReference>
<dbReference type="SUPFAM" id="SSF51735">
    <property type="entry name" value="NAD(P)-binding Rossmann-fold domains"/>
    <property type="match status" value="1"/>
</dbReference>
<evidence type="ECO:0000259" key="2">
    <source>
        <dbReference type="Pfam" id="PF22725"/>
    </source>
</evidence>
<dbReference type="RefSeq" id="WP_119366455.1">
    <property type="nucleotide sequence ID" value="NZ_QXDJ01000002.1"/>
</dbReference>
<dbReference type="InterPro" id="IPR036291">
    <property type="entry name" value="NAD(P)-bd_dom_sf"/>
</dbReference>
<dbReference type="PANTHER" id="PTHR43377:SF6">
    <property type="entry name" value="GFO_IDH_MOCA-LIKE OXIDOREDUCTASE N-TERMINAL DOMAIN-CONTAINING PROTEIN"/>
    <property type="match status" value="1"/>
</dbReference>
<name>A0A399IV96_9CLOT</name>